<protein>
    <recommendedName>
        <fullName evidence="8">GATA-type domain-containing protein</fullName>
    </recommendedName>
</protein>
<evidence type="ECO:0000256" key="6">
    <source>
        <dbReference type="PROSITE-ProRule" id="PRU00094"/>
    </source>
</evidence>
<sequence>MIASATPRPERYVLSPVSPHAKVEMSKNDPSSFYKSEVRLPPMRVLDTQPSQLPVNIPPLNYTPFDSASASVSANANSNANVNANGNASVGNTPNPVPHSLPPPAPTHSMSSTPISTPAPISTTPIPHLHSQAPTPQPVQQQSVQSVQPVQPVQHQHQHQHQHQPQHVQHMPLNQPPLLHQPTPLPPPPQHNTTPQPYGHPIPPPMPMTHPMMPPYYTPFSGQDFKRKTFESKDTASHMYQMISQLETFVQNHGGDMRNMAHAASSPHSPLPSIDALNAMILRLRSCSAIFDEWRDNVVAIHQAAASSQTTNAQYPPKTTPPASPLFINTNTKRKRKRSRSDASTTVCRGCGTTETPEWRKGPEGARTLCNACGLYHAKLAKRKGINVAGEAIRQKRMRTNLSE</sequence>
<name>A0A371C1V8_YARLL</name>
<dbReference type="GO" id="GO:0008270">
    <property type="term" value="F:zinc ion binding"/>
    <property type="evidence" value="ECO:0007669"/>
    <property type="project" value="UniProtKB-KW"/>
</dbReference>
<keyword evidence="5" id="KW-0804">Transcription</keyword>
<evidence type="ECO:0000256" key="4">
    <source>
        <dbReference type="ARBA" id="ARBA00023015"/>
    </source>
</evidence>
<feature type="region of interest" description="Disordered" evidence="7">
    <location>
        <begin position="1"/>
        <end position="35"/>
    </location>
</feature>
<evidence type="ECO:0000256" key="7">
    <source>
        <dbReference type="SAM" id="MobiDB-lite"/>
    </source>
</evidence>
<feature type="compositionally biased region" description="Pro residues" evidence="7">
    <location>
        <begin position="95"/>
        <end position="106"/>
    </location>
</feature>
<feature type="region of interest" description="Disordered" evidence="7">
    <location>
        <begin position="310"/>
        <end position="350"/>
    </location>
</feature>
<feature type="compositionally biased region" description="Low complexity" evidence="7">
    <location>
        <begin position="79"/>
        <end position="92"/>
    </location>
</feature>
<evidence type="ECO:0000256" key="2">
    <source>
        <dbReference type="ARBA" id="ARBA00022771"/>
    </source>
</evidence>
<organism evidence="9 10">
    <name type="scientific">Yarrowia lipolytica</name>
    <name type="common">Candida lipolytica</name>
    <dbReference type="NCBI Taxonomy" id="4952"/>
    <lineage>
        <taxon>Eukaryota</taxon>
        <taxon>Fungi</taxon>
        <taxon>Dikarya</taxon>
        <taxon>Ascomycota</taxon>
        <taxon>Saccharomycotina</taxon>
        <taxon>Dipodascomycetes</taxon>
        <taxon>Dipodascales</taxon>
        <taxon>Dipodascales incertae sedis</taxon>
        <taxon>Yarrowia</taxon>
    </lineage>
</organism>
<feature type="domain" description="GATA-type" evidence="8">
    <location>
        <begin position="342"/>
        <end position="397"/>
    </location>
</feature>
<accession>A0A371C1V8</accession>
<feature type="region of interest" description="Disordered" evidence="7">
    <location>
        <begin position="79"/>
        <end position="197"/>
    </location>
</feature>
<dbReference type="Pfam" id="PF00320">
    <property type="entry name" value="GATA"/>
    <property type="match status" value="1"/>
</dbReference>
<evidence type="ECO:0000313" key="10">
    <source>
        <dbReference type="Proteomes" id="UP000256601"/>
    </source>
</evidence>
<dbReference type="Gene3D" id="3.30.50.10">
    <property type="entry name" value="Erythroid Transcription Factor GATA-1, subunit A"/>
    <property type="match status" value="1"/>
</dbReference>
<dbReference type="VEuPathDB" id="FungiDB:YALI0_E31757g"/>
<evidence type="ECO:0000313" key="9">
    <source>
        <dbReference type="EMBL" id="RDW24092.1"/>
    </source>
</evidence>
<dbReference type="GO" id="GO:0043565">
    <property type="term" value="F:sequence-specific DNA binding"/>
    <property type="evidence" value="ECO:0007669"/>
    <property type="project" value="InterPro"/>
</dbReference>
<feature type="compositionally biased region" description="Low complexity" evidence="7">
    <location>
        <begin position="165"/>
        <end position="182"/>
    </location>
</feature>
<proteinExistence type="predicted"/>
<dbReference type="InterPro" id="IPR013088">
    <property type="entry name" value="Znf_NHR/GATA"/>
</dbReference>
<dbReference type="SMART" id="SM00401">
    <property type="entry name" value="ZnF_GATA"/>
    <property type="match status" value="1"/>
</dbReference>
<reference evidence="9 10" key="1">
    <citation type="submission" date="2018-07" db="EMBL/GenBank/DDBJ databases">
        <title>Draft Genome Assemblies for Five Robust Yarrowia lipolytica Strains Exhibiting High Lipid Production and Pentose Sugar Utilization and Sugar Alcohol Secretion from Undetoxified Lignocellulosic Biomass Hydrolysates.</title>
        <authorList>
            <consortium name="DOE Joint Genome Institute"/>
            <person name="Walker C."/>
            <person name="Ryu S."/>
            <person name="Na H."/>
            <person name="Zane M."/>
            <person name="LaButti K."/>
            <person name="Lipzen A."/>
            <person name="Haridas S."/>
            <person name="Barry K."/>
            <person name="Grigoriev I.V."/>
            <person name="Quarterman J."/>
            <person name="Slininger P."/>
            <person name="Dien B."/>
            <person name="Trinh C.T."/>
        </authorList>
    </citation>
    <scope>NUCLEOTIDE SEQUENCE [LARGE SCALE GENOMIC DNA]</scope>
    <source>
        <strain evidence="9 10">YB392</strain>
    </source>
</reference>
<feature type="compositionally biased region" description="Low complexity" evidence="7">
    <location>
        <begin position="138"/>
        <end position="155"/>
    </location>
</feature>
<dbReference type="SUPFAM" id="SSF57716">
    <property type="entry name" value="Glucocorticoid receptor-like (DNA-binding domain)"/>
    <property type="match status" value="1"/>
</dbReference>
<dbReference type="PANTHER" id="PTHR47172">
    <property type="entry name" value="OS01G0976800 PROTEIN"/>
    <property type="match status" value="1"/>
</dbReference>
<keyword evidence="1" id="KW-0479">Metal-binding</keyword>
<evidence type="ECO:0000256" key="1">
    <source>
        <dbReference type="ARBA" id="ARBA00022723"/>
    </source>
</evidence>
<dbReference type="GO" id="GO:0006355">
    <property type="term" value="P:regulation of DNA-templated transcription"/>
    <property type="evidence" value="ECO:0007669"/>
    <property type="project" value="InterPro"/>
</dbReference>
<dbReference type="AlphaFoldDB" id="A0A371C1V8"/>
<evidence type="ECO:0000259" key="8">
    <source>
        <dbReference type="PROSITE" id="PS50114"/>
    </source>
</evidence>
<dbReference type="PROSITE" id="PS50114">
    <property type="entry name" value="GATA_ZN_FINGER_2"/>
    <property type="match status" value="1"/>
</dbReference>
<keyword evidence="3" id="KW-0862">Zinc</keyword>
<dbReference type="PANTHER" id="PTHR47172:SF24">
    <property type="entry name" value="GATA ZINC FINGER DOMAIN-CONTAINING PROTEIN 14-RELATED"/>
    <property type="match status" value="1"/>
</dbReference>
<dbReference type="InterPro" id="IPR000679">
    <property type="entry name" value="Znf_GATA"/>
</dbReference>
<keyword evidence="2 6" id="KW-0863">Zinc-finger</keyword>
<evidence type="ECO:0000256" key="5">
    <source>
        <dbReference type="ARBA" id="ARBA00023163"/>
    </source>
</evidence>
<dbReference type="CDD" id="cd00202">
    <property type="entry name" value="ZnF_GATA"/>
    <property type="match status" value="1"/>
</dbReference>
<dbReference type="Proteomes" id="UP000256601">
    <property type="component" value="Unassembled WGS sequence"/>
</dbReference>
<feature type="compositionally biased region" description="Low complexity" evidence="7">
    <location>
        <begin position="111"/>
        <end position="127"/>
    </location>
</feature>
<dbReference type="EMBL" id="KZ859050">
    <property type="protein sequence ID" value="RDW24092.1"/>
    <property type="molecule type" value="Genomic_DNA"/>
</dbReference>
<evidence type="ECO:0000256" key="3">
    <source>
        <dbReference type="ARBA" id="ARBA00022833"/>
    </source>
</evidence>
<gene>
    <name evidence="9" type="ORF">B0I71DRAFT_168310</name>
</gene>
<keyword evidence="4" id="KW-0805">Transcription regulation</keyword>
<dbReference type="VEuPathDB" id="FungiDB:YALI1_E37574g"/>